<dbReference type="Pfam" id="PF21789">
    <property type="entry name" value="TNP-like_RNaseH_C"/>
    <property type="match status" value="1"/>
</dbReference>
<organism evidence="2">
    <name type="scientific">Amphimedon queenslandica</name>
    <name type="common">Sponge</name>
    <dbReference type="NCBI Taxonomy" id="400682"/>
    <lineage>
        <taxon>Eukaryota</taxon>
        <taxon>Metazoa</taxon>
        <taxon>Porifera</taxon>
        <taxon>Demospongiae</taxon>
        <taxon>Heteroscleromorpha</taxon>
        <taxon>Haplosclerida</taxon>
        <taxon>Niphatidae</taxon>
        <taxon>Amphimedon</taxon>
    </lineage>
</organism>
<dbReference type="InterPro" id="IPR048367">
    <property type="entry name" value="TNP-like_RNaseH_C"/>
</dbReference>
<accession>A0A1X7V416</accession>
<proteinExistence type="predicted"/>
<reference evidence="2" key="1">
    <citation type="submission" date="2017-05" db="UniProtKB">
        <authorList>
            <consortium name="EnsemblMetazoa"/>
        </authorList>
    </citation>
    <scope>IDENTIFICATION</scope>
</reference>
<dbReference type="EnsemblMetazoa" id="Aqu2.1.34544_001">
    <property type="protein sequence ID" value="Aqu2.1.34544_001"/>
    <property type="gene ID" value="Aqu2.1.34544"/>
</dbReference>
<evidence type="ECO:0000313" key="2">
    <source>
        <dbReference type="EnsemblMetazoa" id="Aqu2.1.34544_001"/>
    </source>
</evidence>
<evidence type="ECO:0000259" key="1">
    <source>
        <dbReference type="Pfam" id="PF21789"/>
    </source>
</evidence>
<dbReference type="AlphaFoldDB" id="A0A1X7V416"/>
<sequence>VMIFFSRRICQDPLEKFFRCQRQIGRIHDNPNVKEFQQNTQTLRVVVTVCRGSVKSNCRENDN</sequence>
<dbReference type="InParanoid" id="A0A1X7V416"/>
<feature type="domain" description="Transposable element P transposase-like RNase H C-terminal" evidence="1">
    <location>
        <begin position="10"/>
        <end position="38"/>
    </location>
</feature>
<protein>
    <recommendedName>
        <fullName evidence="1">Transposable element P transposase-like RNase H C-terminal domain-containing protein</fullName>
    </recommendedName>
</protein>
<name>A0A1X7V416_AMPQE</name>